<dbReference type="Pfam" id="PF13577">
    <property type="entry name" value="SnoaL_4"/>
    <property type="match status" value="3"/>
</dbReference>
<name>A0ABQ0GQ67_9PEZI</name>
<proteinExistence type="predicted"/>
<dbReference type="RefSeq" id="XP_070921620.1">
    <property type="nucleotide sequence ID" value="XM_071065519.1"/>
</dbReference>
<comment type="caution">
    <text evidence="3">The sequence shown here is derived from an EMBL/GenBank/DDBJ whole genome shotgun (WGS) entry which is preliminary data.</text>
</comment>
<evidence type="ECO:0000313" key="3">
    <source>
        <dbReference type="EMBL" id="GAB1319890.1"/>
    </source>
</evidence>
<keyword evidence="1" id="KW-0732">Signal</keyword>
<evidence type="ECO:0000259" key="2">
    <source>
        <dbReference type="Pfam" id="PF13577"/>
    </source>
</evidence>
<feature type="domain" description="SnoaL-like" evidence="2">
    <location>
        <begin position="437"/>
        <end position="556"/>
    </location>
</feature>
<dbReference type="InterPro" id="IPR032710">
    <property type="entry name" value="NTF2-like_dom_sf"/>
</dbReference>
<protein>
    <recommendedName>
        <fullName evidence="2">SnoaL-like domain-containing protein</fullName>
    </recommendedName>
</protein>
<dbReference type="InterPro" id="IPR037401">
    <property type="entry name" value="SnoaL-like"/>
</dbReference>
<keyword evidence="4" id="KW-1185">Reference proteome</keyword>
<evidence type="ECO:0000313" key="4">
    <source>
        <dbReference type="Proteomes" id="UP001628179"/>
    </source>
</evidence>
<accession>A0ABQ0GQ67</accession>
<sequence length="771" mass="85273">MKLLPGLLLCSAAISLGAPSRHDAITVLPRAENLDSLARDVERVESVREVKDVTATFSQLAQFGRYADMAALFTEDGALLWGNASAKGHRAIEKWLKNDAGDMNGIKPGSLDTLIAATPLVNLAVDGRTAKGRFSGWRFQGDGVGKTRIQGGIYENEYALVDGRWKISLLRYYPLYTGNYAEGWRNFGGGDLGTVPPFHYTSDEAGIPIPPAVGDAPKTKASREDLQHRINMLNDEDEVRNLQHAYGYYVDRRMWTDVVDLFGGHSVGFTIDNVGSFTGYNGVQEALEKWMGPEGLSQGILNEHLIFDTVVEIRPARGPDVTDQTANSRGIEIALIGNANESTASWRFSFFQNTFVKQNGIWHISNITISPLVVANYSTGWGNGSVMPKSTVEPRILPYTGRSAREPKSIGARQNISELGRRLKRSAAYDGSENVSNAYGFYIDFIDGKGCSNMAAVHATEGNKESPFAGFYQTRQRVLEACTAAYGTDERKSRSGVSFHWRPQPVIHVSRDGRSSSVRARLLQPATDKNNSGTLRGGMYHDQAVEEDGIWRLWSVTIDEFYWMMTNWKEGWSGVQPRPQNATNPPPRDLIKQYPPDLLLTEMGDPRETGFMGGSGRYVSWPEIQRMWFAYRNPVSGRVPESYWPGCVPCQHRPEWNLTQHGWQEPPTGPTIVRAGLAANRGDQPIRVTVNVAGGPNEPVSGVVTLKSKEVKMEHLLSIEDEGRVTFPLPRNLSSGLHVITTSFLGSDRLYPGQDTIEFVIPGGPYPGRDD</sequence>
<dbReference type="SUPFAM" id="SSF54427">
    <property type="entry name" value="NTF2-like"/>
    <property type="match status" value="3"/>
</dbReference>
<feature type="domain" description="SnoaL-like" evidence="2">
    <location>
        <begin position="42"/>
        <end position="170"/>
    </location>
</feature>
<dbReference type="EMBL" id="BAAFSV010000006">
    <property type="protein sequence ID" value="GAB1319890.1"/>
    <property type="molecule type" value="Genomic_DNA"/>
</dbReference>
<evidence type="ECO:0000256" key="1">
    <source>
        <dbReference type="SAM" id="SignalP"/>
    </source>
</evidence>
<dbReference type="Gene3D" id="3.10.450.50">
    <property type="match status" value="3"/>
</dbReference>
<organism evidence="3 4">
    <name type="scientific">Madurella fahalii</name>
    <dbReference type="NCBI Taxonomy" id="1157608"/>
    <lineage>
        <taxon>Eukaryota</taxon>
        <taxon>Fungi</taxon>
        <taxon>Dikarya</taxon>
        <taxon>Ascomycota</taxon>
        <taxon>Pezizomycotina</taxon>
        <taxon>Sordariomycetes</taxon>
        <taxon>Sordariomycetidae</taxon>
        <taxon>Sordariales</taxon>
        <taxon>Sordariales incertae sedis</taxon>
        <taxon>Madurella</taxon>
    </lineage>
</organism>
<dbReference type="GeneID" id="98180842"/>
<feature type="chain" id="PRO_5047440803" description="SnoaL-like domain-containing protein" evidence="1">
    <location>
        <begin position="18"/>
        <end position="771"/>
    </location>
</feature>
<reference evidence="3 4" key="1">
    <citation type="submission" date="2024-09" db="EMBL/GenBank/DDBJ databases">
        <title>Itraconazole resistance in Madurella fahalii resulting from another homologue of gene encoding cytochrome P450 14-alpha sterol demethylase (CYP51).</title>
        <authorList>
            <person name="Yoshioka I."/>
            <person name="Fahal A.H."/>
            <person name="Kaneko S."/>
            <person name="Yaguchi T."/>
        </authorList>
    </citation>
    <scope>NUCLEOTIDE SEQUENCE [LARGE SCALE GENOMIC DNA]</scope>
    <source>
        <strain evidence="3 4">IFM 68171</strain>
    </source>
</reference>
<feature type="domain" description="SnoaL-like" evidence="2">
    <location>
        <begin position="233"/>
        <end position="366"/>
    </location>
</feature>
<gene>
    <name evidence="3" type="ORF">MFIFM68171_10100</name>
</gene>
<feature type="signal peptide" evidence="1">
    <location>
        <begin position="1"/>
        <end position="17"/>
    </location>
</feature>
<dbReference type="Proteomes" id="UP001628179">
    <property type="component" value="Unassembled WGS sequence"/>
</dbReference>